<sequence>MTSSLSSLPVRPWQRAGIVAVCATLLGIATAPRATAQSSQDGGVFSALSSGSSQPAGSPSGSSGSDEPLVTRDRPAPQAAAVRLGDEVLRQPTEDEARAIELNPGVEYAEAFSPAMNMEVNMLIARPQDPALRENAPTIYLLNGLIGGTGWFEFTDAAAFYTSRGINVVMVTSGAFSYYTNWIQGNDQWDTFLGAELPLGIEPRLGANGKRAIMGVPMSATSVLSLVQNNPGTYDGVASISGCASTTSPLGKLAADRVFDSAHIPLTFEDVWGDPTGDYARYYDPMLNLNKLSPAFQGKDVAIFISSTSGLAGDESLATTNDVAPGDVDEAINFVTVGGPIDFAANVCTHVLHQRLNARGIDHDARFYPQGTHNWNSFKWALPDSWPTLAPALGRPVEWLIPQSPLWGG</sequence>
<dbReference type="KEGG" id="cqn:G7Y29_08580"/>
<dbReference type="Proteomes" id="UP000594586">
    <property type="component" value="Chromosome"/>
</dbReference>
<gene>
    <name evidence="2" type="ORF">G7Y29_08580</name>
</gene>
<feature type="compositionally biased region" description="Low complexity" evidence="1">
    <location>
        <begin position="46"/>
        <end position="65"/>
    </location>
</feature>
<evidence type="ECO:0000313" key="3">
    <source>
        <dbReference type="Proteomes" id="UP000594586"/>
    </source>
</evidence>
<proteinExistence type="predicted"/>
<dbReference type="RefSeq" id="WP_165004392.1">
    <property type="nucleotide sequence ID" value="NZ_CP064955.1"/>
</dbReference>
<dbReference type="Gene3D" id="3.40.50.1820">
    <property type="entry name" value="alpha/beta hydrolase"/>
    <property type="match status" value="1"/>
</dbReference>
<feature type="region of interest" description="Disordered" evidence="1">
    <location>
        <begin position="36"/>
        <end position="72"/>
    </location>
</feature>
<dbReference type="PANTHER" id="PTHR48098:SF1">
    <property type="entry name" value="DIACYLGLYCEROL ACYLTRANSFERASE_MYCOLYLTRANSFERASE AG85A"/>
    <property type="match status" value="1"/>
</dbReference>
<dbReference type="Pfam" id="PF00756">
    <property type="entry name" value="Esterase"/>
    <property type="match status" value="1"/>
</dbReference>
<dbReference type="InterPro" id="IPR000801">
    <property type="entry name" value="Esterase-like"/>
</dbReference>
<keyword evidence="3" id="KW-1185">Reference proteome</keyword>
<dbReference type="SUPFAM" id="SSF53474">
    <property type="entry name" value="alpha/beta-Hydrolases"/>
    <property type="match status" value="1"/>
</dbReference>
<evidence type="ECO:0000313" key="2">
    <source>
        <dbReference type="EMBL" id="QPK82907.1"/>
    </source>
</evidence>
<accession>A0A7T0PFK0</accession>
<organism evidence="2 3">
    <name type="scientific">Corynebacterium qintianiae</name>
    <dbReference type="NCBI Taxonomy" id="2709392"/>
    <lineage>
        <taxon>Bacteria</taxon>
        <taxon>Bacillati</taxon>
        <taxon>Actinomycetota</taxon>
        <taxon>Actinomycetes</taxon>
        <taxon>Mycobacteriales</taxon>
        <taxon>Corynebacteriaceae</taxon>
        <taxon>Corynebacterium</taxon>
    </lineage>
</organism>
<evidence type="ECO:0008006" key="4">
    <source>
        <dbReference type="Google" id="ProtNLM"/>
    </source>
</evidence>
<dbReference type="EMBL" id="CP064955">
    <property type="protein sequence ID" value="QPK82907.1"/>
    <property type="molecule type" value="Genomic_DNA"/>
</dbReference>
<reference evidence="2 3" key="1">
    <citation type="submission" date="2020-11" db="EMBL/GenBank/DDBJ databases">
        <title>Corynebacterium sp. MC1420.</title>
        <authorList>
            <person name="Zhou J."/>
        </authorList>
    </citation>
    <scope>NUCLEOTIDE SEQUENCE [LARGE SCALE GENOMIC DNA]</scope>
    <source>
        <strain evidence="2 3">MC1420</strain>
    </source>
</reference>
<dbReference type="AlphaFoldDB" id="A0A7T0PFK0"/>
<name>A0A7T0PFK0_9CORY</name>
<dbReference type="GO" id="GO:0016747">
    <property type="term" value="F:acyltransferase activity, transferring groups other than amino-acyl groups"/>
    <property type="evidence" value="ECO:0007669"/>
    <property type="project" value="TreeGrafter"/>
</dbReference>
<evidence type="ECO:0000256" key="1">
    <source>
        <dbReference type="SAM" id="MobiDB-lite"/>
    </source>
</evidence>
<dbReference type="InterPro" id="IPR050583">
    <property type="entry name" value="Mycobacterial_A85_antigen"/>
</dbReference>
<dbReference type="PANTHER" id="PTHR48098">
    <property type="entry name" value="ENTEROCHELIN ESTERASE-RELATED"/>
    <property type="match status" value="1"/>
</dbReference>
<dbReference type="InterPro" id="IPR029058">
    <property type="entry name" value="AB_hydrolase_fold"/>
</dbReference>
<protein>
    <recommendedName>
        <fullName evidence="4">Esterase family protein</fullName>
    </recommendedName>
</protein>